<evidence type="ECO:0000313" key="2">
    <source>
        <dbReference type="EMBL" id="ABI56379.1"/>
    </source>
</evidence>
<feature type="domain" description="DSBA-like thioredoxin" evidence="1">
    <location>
        <begin position="25"/>
        <end position="215"/>
    </location>
</feature>
<gene>
    <name evidence="2" type="ordered locus">Mlg_1026</name>
</gene>
<sequence>MTSSDTGRILGDSPSCRVGLMSVDIELFSDLVCPWCYLGKHRLERALAQLPDGPPVRIIWRSLELFPARSRHRPPLPPRSQELDRDFLDQAHTDALPLARHPPPLVDAYDAHRLVQVAREQGLDPLRVADALFHAGFVEGGDLSNHQVLEMAGAEAGMPRELIRETLAGDGGTAGLTADLAHARELNVRAVPFYLMDGRIEIIGAETTDVLLEALSTVVAECDHP</sequence>
<evidence type="ECO:0000259" key="1">
    <source>
        <dbReference type="Pfam" id="PF01323"/>
    </source>
</evidence>
<dbReference type="PANTHER" id="PTHR13887:SF41">
    <property type="entry name" value="THIOREDOXIN SUPERFAMILY PROTEIN"/>
    <property type="match status" value="1"/>
</dbReference>
<name>Q0A9V8_ALKEH</name>
<dbReference type="Gene3D" id="3.40.30.10">
    <property type="entry name" value="Glutaredoxin"/>
    <property type="match status" value="1"/>
</dbReference>
<dbReference type="CDD" id="cd03024">
    <property type="entry name" value="DsbA_FrnE"/>
    <property type="match status" value="1"/>
</dbReference>
<dbReference type="GO" id="GO:0016491">
    <property type="term" value="F:oxidoreductase activity"/>
    <property type="evidence" value="ECO:0007669"/>
    <property type="project" value="InterPro"/>
</dbReference>
<dbReference type="AlphaFoldDB" id="Q0A9V8"/>
<dbReference type="HOGENOM" id="CLU_069253_0_2_6"/>
<proteinExistence type="predicted"/>
<dbReference type="Pfam" id="PF01323">
    <property type="entry name" value="DSBA"/>
    <property type="match status" value="1"/>
</dbReference>
<dbReference type="PANTHER" id="PTHR13887">
    <property type="entry name" value="GLUTATHIONE S-TRANSFERASE KAPPA"/>
    <property type="match status" value="1"/>
</dbReference>
<dbReference type="OrthoDB" id="9799122at2"/>
<accession>Q0A9V8</accession>
<reference evidence="3" key="1">
    <citation type="submission" date="2006-08" db="EMBL/GenBank/DDBJ databases">
        <title>Complete sequence of Alkalilimnicola ehrilichei MLHE-1.</title>
        <authorList>
            <person name="Copeland A."/>
            <person name="Lucas S."/>
            <person name="Lapidus A."/>
            <person name="Barry K."/>
            <person name="Detter J.C."/>
            <person name="Glavina del Rio T."/>
            <person name="Hammon N."/>
            <person name="Israni S."/>
            <person name="Dalin E."/>
            <person name="Tice H."/>
            <person name="Pitluck S."/>
            <person name="Sims D."/>
            <person name="Brettin T."/>
            <person name="Bruce D."/>
            <person name="Han C."/>
            <person name="Tapia R."/>
            <person name="Gilna P."/>
            <person name="Schmutz J."/>
            <person name="Larimer F."/>
            <person name="Land M."/>
            <person name="Hauser L."/>
            <person name="Kyrpides N."/>
            <person name="Mikhailova N."/>
            <person name="Oremland R.S."/>
            <person name="Hoeft S.E."/>
            <person name="Switzer-Blum J."/>
            <person name="Kulp T."/>
            <person name="King G."/>
            <person name="Tabita R."/>
            <person name="Witte B."/>
            <person name="Santini J.M."/>
            <person name="Basu P."/>
            <person name="Hollibaugh J.T."/>
            <person name="Xie G."/>
            <person name="Stolz J.F."/>
            <person name="Richardson P."/>
        </authorList>
    </citation>
    <scope>NUCLEOTIDE SEQUENCE [LARGE SCALE GENOMIC DNA]</scope>
    <source>
        <strain evidence="3">ATCC BAA-1101 / DSM 17681 / MLHE-1</strain>
    </source>
</reference>
<dbReference type="KEGG" id="aeh:Mlg_1026"/>
<dbReference type="InterPro" id="IPR001853">
    <property type="entry name" value="DSBA-like_thioredoxin_dom"/>
</dbReference>
<evidence type="ECO:0000313" key="3">
    <source>
        <dbReference type="Proteomes" id="UP000001962"/>
    </source>
</evidence>
<dbReference type="InterPro" id="IPR036249">
    <property type="entry name" value="Thioredoxin-like_sf"/>
</dbReference>
<dbReference type="SUPFAM" id="SSF52833">
    <property type="entry name" value="Thioredoxin-like"/>
    <property type="match status" value="1"/>
</dbReference>
<dbReference type="EMBL" id="CP000453">
    <property type="protein sequence ID" value="ABI56379.1"/>
    <property type="molecule type" value="Genomic_DNA"/>
</dbReference>
<dbReference type="eggNOG" id="COG2761">
    <property type="taxonomic scope" value="Bacteria"/>
</dbReference>
<keyword evidence="3" id="KW-1185">Reference proteome</keyword>
<dbReference type="Proteomes" id="UP000001962">
    <property type="component" value="Chromosome"/>
</dbReference>
<protein>
    <submittedName>
        <fullName evidence="2">DSBA oxidoreductase</fullName>
    </submittedName>
</protein>
<organism evidence="2 3">
    <name type="scientific">Alkalilimnicola ehrlichii (strain ATCC BAA-1101 / DSM 17681 / MLHE-1)</name>
    <dbReference type="NCBI Taxonomy" id="187272"/>
    <lineage>
        <taxon>Bacteria</taxon>
        <taxon>Pseudomonadati</taxon>
        <taxon>Pseudomonadota</taxon>
        <taxon>Gammaproteobacteria</taxon>
        <taxon>Chromatiales</taxon>
        <taxon>Ectothiorhodospiraceae</taxon>
        <taxon>Alkalilimnicola</taxon>
    </lineage>
</organism>